<dbReference type="AlphaFoldDB" id="A0A1P8FAD8"/>
<accession>A0A1P8FAD8</accession>
<keyword evidence="3" id="KW-1185">Reference proteome</keyword>
<dbReference type="Pfam" id="PF10105">
    <property type="entry name" value="DUF2344"/>
    <property type="match status" value="1"/>
</dbReference>
<dbReference type="InterPro" id="IPR018768">
    <property type="entry name" value="DUF2344"/>
</dbReference>
<feature type="domain" description="DUF2344" evidence="1">
    <location>
        <begin position="11"/>
        <end position="193"/>
    </location>
</feature>
<organism evidence="2 3">
    <name type="scientific">Dehalogenimonas formicexedens</name>
    <dbReference type="NCBI Taxonomy" id="1839801"/>
    <lineage>
        <taxon>Bacteria</taxon>
        <taxon>Bacillati</taxon>
        <taxon>Chloroflexota</taxon>
        <taxon>Dehalococcoidia</taxon>
        <taxon>Dehalococcoidales</taxon>
        <taxon>Dehalococcoidaceae</taxon>
        <taxon>Dehalogenimonas</taxon>
    </lineage>
</organism>
<protein>
    <submittedName>
        <fullName evidence="2">Radical SAM-linked protein</fullName>
    </submittedName>
</protein>
<dbReference type="KEGG" id="dfo:Dform_02113"/>
<name>A0A1P8FAD8_9CHLR</name>
<proteinExistence type="predicted"/>
<reference evidence="3" key="1">
    <citation type="submission" date="2016-11" db="EMBL/GenBank/DDBJ databases">
        <title>Dehalogenimonas formicexedens sp. nov., a chlorinated alkane respiring bacterium isolated from contaminated groundwater.</title>
        <authorList>
            <person name="Key T.A."/>
            <person name="Bowman K.S."/>
            <person name="Lee I."/>
            <person name="Chun J."/>
            <person name="Albuquerque L."/>
            <person name="da Costa M.S."/>
            <person name="Rainey F.A."/>
            <person name="Moe W.M."/>
        </authorList>
    </citation>
    <scope>NUCLEOTIDE SEQUENCE [LARGE SCALE GENOMIC DNA]</scope>
    <source>
        <strain evidence="3">NSZ-14</strain>
    </source>
</reference>
<evidence type="ECO:0000313" key="3">
    <source>
        <dbReference type="Proteomes" id="UP000185934"/>
    </source>
</evidence>
<sequence length="221" mass="24932">MPYQVIRMMKRLRFQFGRGDGLKFLSHLDMMRLWPRIFRRAGIDLAYSEGFNGHPRLAVAAPLAVGWTGEAELMDVWLDTSLPAESILTCISRKLPEDLSIGQGMFVPEEAPSLQSQIRFAEYRILSVIDRSAGEVGQAVDCLLGLSTLDWSYQRDEETKRYDLRAQIETISVENVDGDNVSLLMRLKNDPSGSGRPEQVCLALGFRGHPLKIHRTRLVLA</sequence>
<dbReference type="EMBL" id="CP018258">
    <property type="protein sequence ID" value="APV45422.1"/>
    <property type="molecule type" value="Genomic_DNA"/>
</dbReference>
<gene>
    <name evidence="2" type="ORF">Dform_02113</name>
</gene>
<dbReference type="STRING" id="1839801.Dform_02113"/>
<evidence type="ECO:0000259" key="1">
    <source>
        <dbReference type="Pfam" id="PF10105"/>
    </source>
</evidence>
<dbReference type="Proteomes" id="UP000185934">
    <property type="component" value="Chromosome"/>
</dbReference>
<evidence type="ECO:0000313" key="2">
    <source>
        <dbReference type="EMBL" id="APV45422.1"/>
    </source>
</evidence>
<dbReference type="NCBIfam" id="TIGR03936">
    <property type="entry name" value="sam_1_link_chp"/>
    <property type="match status" value="1"/>
</dbReference>